<proteinExistence type="predicted"/>
<accession>A0ABD0LYD3</accession>
<keyword evidence="2" id="KW-1185">Reference proteome</keyword>
<name>A0ABD0LYD3_9CAEN</name>
<comment type="caution">
    <text evidence="1">The sequence shown here is derived from an EMBL/GenBank/DDBJ whole genome shotgun (WGS) entry which is preliminary data.</text>
</comment>
<evidence type="ECO:0000313" key="2">
    <source>
        <dbReference type="Proteomes" id="UP001519460"/>
    </source>
</evidence>
<dbReference type="EMBL" id="JACVVK020000017">
    <property type="protein sequence ID" value="KAK7504054.1"/>
    <property type="molecule type" value="Genomic_DNA"/>
</dbReference>
<evidence type="ECO:0000313" key="1">
    <source>
        <dbReference type="EMBL" id="KAK7504054.1"/>
    </source>
</evidence>
<sequence length="92" mass="10324">MCVLLMRVRALVEPEISVYDCWQKKVGESAWHHCYLEKGPMRLTSTWRLRPFSSGGSVGDLTFALARTFCCSRKANRLALAAATAGVSEMWL</sequence>
<gene>
    <name evidence="1" type="ORF">BaRGS_00004786</name>
</gene>
<protein>
    <submittedName>
        <fullName evidence="1">Uncharacterized protein</fullName>
    </submittedName>
</protein>
<organism evidence="1 2">
    <name type="scientific">Batillaria attramentaria</name>
    <dbReference type="NCBI Taxonomy" id="370345"/>
    <lineage>
        <taxon>Eukaryota</taxon>
        <taxon>Metazoa</taxon>
        <taxon>Spiralia</taxon>
        <taxon>Lophotrochozoa</taxon>
        <taxon>Mollusca</taxon>
        <taxon>Gastropoda</taxon>
        <taxon>Caenogastropoda</taxon>
        <taxon>Sorbeoconcha</taxon>
        <taxon>Cerithioidea</taxon>
        <taxon>Batillariidae</taxon>
        <taxon>Batillaria</taxon>
    </lineage>
</organism>
<dbReference type="Proteomes" id="UP001519460">
    <property type="component" value="Unassembled WGS sequence"/>
</dbReference>
<dbReference type="AlphaFoldDB" id="A0ABD0LYD3"/>
<reference evidence="1 2" key="1">
    <citation type="journal article" date="2023" name="Sci. Data">
        <title>Genome assembly of the Korean intertidal mud-creeper Batillaria attramentaria.</title>
        <authorList>
            <person name="Patra A.K."/>
            <person name="Ho P.T."/>
            <person name="Jun S."/>
            <person name="Lee S.J."/>
            <person name="Kim Y."/>
            <person name="Won Y.J."/>
        </authorList>
    </citation>
    <scope>NUCLEOTIDE SEQUENCE [LARGE SCALE GENOMIC DNA]</scope>
    <source>
        <strain evidence="1">Wonlab-2016</strain>
    </source>
</reference>